<protein>
    <submittedName>
        <fullName evidence="1">Uncharacterized protein</fullName>
    </submittedName>
</protein>
<dbReference type="Proteomes" id="UP001385951">
    <property type="component" value="Unassembled WGS sequence"/>
</dbReference>
<organism evidence="1 2">
    <name type="scientific">Cerrena zonata</name>
    <dbReference type="NCBI Taxonomy" id="2478898"/>
    <lineage>
        <taxon>Eukaryota</taxon>
        <taxon>Fungi</taxon>
        <taxon>Dikarya</taxon>
        <taxon>Basidiomycota</taxon>
        <taxon>Agaricomycotina</taxon>
        <taxon>Agaricomycetes</taxon>
        <taxon>Polyporales</taxon>
        <taxon>Cerrenaceae</taxon>
        <taxon>Cerrena</taxon>
    </lineage>
</organism>
<evidence type="ECO:0000313" key="2">
    <source>
        <dbReference type="Proteomes" id="UP001385951"/>
    </source>
</evidence>
<dbReference type="EMBL" id="JASBNA010000001">
    <property type="protein sequence ID" value="KAK7696536.1"/>
    <property type="molecule type" value="Genomic_DNA"/>
</dbReference>
<proteinExistence type="predicted"/>
<accession>A0AAW0GV62</accession>
<reference evidence="1 2" key="1">
    <citation type="submission" date="2022-09" db="EMBL/GenBank/DDBJ databases">
        <authorList>
            <person name="Palmer J.M."/>
        </authorList>
    </citation>
    <scope>NUCLEOTIDE SEQUENCE [LARGE SCALE GENOMIC DNA]</scope>
    <source>
        <strain evidence="1 2">DSM 7382</strain>
    </source>
</reference>
<keyword evidence="2" id="KW-1185">Reference proteome</keyword>
<sequence length="77" mass="8984">MANRTLPAAAHTALQNLLYSQEAADLWQVEARNICQDLQNINDQLHSLAKDAEEITRYYHDSIINFEVMLYMFLNDR</sequence>
<name>A0AAW0GV62_9APHY</name>
<comment type="caution">
    <text evidence="1">The sequence shown here is derived from an EMBL/GenBank/DDBJ whole genome shotgun (WGS) entry which is preliminary data.</text>
</comment>
<gene>
    <name evidence="1" type="ORF">QCA50_001194</name>
</gene>
<dbReference type="AlphaFoldDB" id="A0AAW0GV62"/>
<evidence type="ECO:0000313" key="1">
    <source>
        <dbReference type="EMBL" id="KAK7696536.1"/>
    </source>
</evidence>